<dbReference type="CDD" id="cd06577">
    <property type="entry name" value="PASTA_pknB"/>
    <property type="match status" value="3"/>
</dbReference>
<comment type="catalytic activity">
    <reaction evidence="8">
        <text>L-seryl-[protein] + ATP = O-phospho-L-seryl-[protein] + ADP + H(+)</text>
        <dbReference type="Rhea" id="RHEA:17989"/>
        <dbReference type="Rhea" id="RHEA-COMP:9863"/>
        <dbReference type="Rhea" id="RHEA-COMP:11604"/>
        <dbReference type="ChEBI" id="CHEBI:15378"/>
        <dbReference type="ChEBI" id="CHEBI:29999"/>
        <dbReference type="ChEBI" id="CHEBI:30616"/>
        <dbReference type="ChEBI" id="CHEBI:83421"/>
        <dbReference type="ChEBI" id="CHEBI:456216"/>
        <dbReference type="EC" id="2.7.11.1"/>
    </reaction>
</comment>
<feature type="domain" description="Protein kinase" evidence="10">
    <location>
        <begin position="19"/>
        <end position="275"/>
    </location>
</feature>
<dbReference type="InterPro" id="IPR005543">
    <property type="entry name" value="PASTA_dom"/>
</dbReference>
<dbReference type="PANTHER" id="PTHR43289">
    <property type="entry name" value="MITOGEN-ACTIVATED PROTEIN KINASE KINASE KINASE 20-RELATED"/>
    <property type="match status" value="1"/>
</dbReference>
<evidence type="ECO:0000259" key="11">
    <source>
        <dbReference type="PROSITE" id="PS51178"/>
    </source>
</evidence>
<evidence type="ECO:0000256" key="2">
    <source>
        <dbReference type="ARBA" id="ARBA00022527"/>
    </source>
</evidence>
<keyword evidence="6" id="KW-0067">ATP-binding</keyword>
<evidence type="ECO:0000256" key="8">
    <source>
        <dbReference type="ARBA" id="ARBA00048679"/>
    </source>
</evidence>
<name>A0ABS4WSN2_9MICO</name>
<evidence type="ECO:0000256" key="1">
    <source>
        <dbReference type="ARBA" id="ARBA00012513"/>
    </source>
</evidence>
<dbReference type="InterPro" id="IPR011009">
    <property type="entry name" value="Kinase-like_dom_sf"/>
</dbReference>
<dbReference type="PANTHER" id="PTHR43289:SF34">
    <property type="entry name" value="SERINE_THREONINE-PROTEIN KINASE YBDM-RELATED"/>
    <property type="match status" value="1"/>
</dbReference>
<dbReference type="Gene3D" id="1.10.510.10">
    <property type="entry name" value="Transferase(Phosphotransferase) domain 1"/>
    <property type="match status" value="1"/>
</dbReference>
<evidence type="ECO:0000256" key="6">
    <source>
        <dbReference type="ARBA" id="ARBA00022840"/>
    </source>
</evidence>
<protein>
    <recommendedName>
        <fullName evidence="1">non-specific serine/threonine protein kinase</fullName>
        <ecNumber evidence="1">2.7.11.1</ecNumber>
    </recommendedName>
</protein>
<dbReference type="RefSeq" id="WP_210098334.1">
    <property type="nucleotide sequence ID" value="NZ_BAAAIO010000003.1"/>
</dbReference>
<gene>
    <name evidence="12" type="ORF">JOF42_002724</name>
</gene>
<feature type="domain" description="PASTA" evidence="11">
    <location>
        <begin position="578"/>
        <end position="646"/>
    </location>
</feature>
<dbReference type="GO" id="GO:0004674">
    <property type="term" value="F:protein serine/threonine kinase activity"/>
    <property type="evidence" value="ECO:0007669"/>
    <property type="project" value="UniProtKB-EC"/>
</dbReference>
<keyword evidence="9" id="KW-0812">Transmembrane</keyword>
<feature type="domain" description="PASTA" evidence="11">
    <location>
        <begin position="508"/>
        <end position="577"/>
    </location>
</feature>
<evidence type="ECO:0000256" key="7">
    <source>
        <dbReference type="ARBA" id="ARBA00047899"/>
    </source>
</evidence>
<feature type="transmembrane region" description="Helical" evidence="9">
    <location>
        <begin position="341"/>
        <end position="362"/>
    </location>
</feature>
<evidence type="ECO:0000259" key="10">
    <source>
        <dbReference type="PROSITE" id="PS50011"/>
    </source>
</evidence>
<dbReference type="Pfam" id="PF03793">
    <property type="entry name" value="PASTA"/>
    <property type="match status" value="3"/>
</dbReference>
<proteinExistence type="predicted"/>
<sequence length="648" mass="69705">MTTNQQADPLIGRLVDGRYRVRARIARGGMATVYVATDLRLERRIALKVMHAHLSDDSAFQSRFIQEARAAARLADPHVVNVFDQGQDGELAYLVMEYLPGITLRELLREQKRLTIPQTITIMDAILAGLSAAHRAGIVHRDVKPENVLLAEDGRIKIGDFGLARATTANTATGQQLLGTIAYLAPELVTRGTADARSDIYALGIMLYEMLVGEQPYKGEQPMQIAFQHATESVPRPSVRNPGVPEQLDELVLWATEKSPDERPDDAGQMLDRLREIERGLGIAPAVAAATTSQRSQADSADLTKVMPSTMVIADPTAPAPAAIDNATLLRRRSSRRRARGAFLLTLVLLLATVAGGVGWWFGSGPGSLVAVPSVAGLSYDDAAAALTAEGFAPVRGEENSIDVARDETIRTDPDEGERLDKGAEVTVYISTGPASHTAETLNGKTEQEARDYLADIKVNVTETPLVLFSDADAGRVINAFVTPRDGGEAYACAEGCELLEDDTVELYVSAGAFPDVTGLSVDQAKNTLTDKQLKVSDELLYDYSESMDKDLVLGVADRPEKGNWRPGETVQLIVSKGPQLYDVPDVTGRTLVEAKQVLEDAGFTASYAAWGDLPGFGEMAKVTAQDPGSDKQLPRGGTVQLSIQLSG</sequence>
<reference evidence="12 13" key="1">
    <citation type="submission" date="2021-03" db="EMBL/GenBank/DDBJ databases">
        <title>Sequencing the genomes of 1000 actinobacteria strains.</title>
        <authorList>
            <person name="Klenk H.-P."/>
        </authorList>
    </citation>
    <scope>NUCLEOTIDE SEQUENCE [LARGE SCALE GENOMIC DNA]</scope>
    <source>
        <strain evidence="12 13">DSM 13468</strain>
    </source>
</reference>
<evidence type="ECO:0000256" key="5">
    <source>
        <dbReference type="ARBA" id="ARBA00022777"/>
    </source>
</evidence>
<keyword evidence="9" id="KW-1133">Transmembrane helix</keyword>
<evidence type="ECO:0000313" key="13">
    <source>
        <dbReference type="Proteomes" id="UP000703720"/>
    </source>
</evidence>
<keyword evidence="2" id="KW-0723">Serine/threonine-protein kinase</keyword>
<dbReference type="CDD" id="cd14014">
    <property type="entry name" value="STKc_PknB_like"/>
    <property type="match status" value="1"/>
</dbReference>
<dbReference type="SUPFAM" id="SSF56112">
    <property type="entry name" value="Protein kinase-like (PK-like)"/>
    <property type="match status" value="1"/>
</dbReference>
<dbReference type="EC" id="2.7.11.1" evidence="1"/>
<evidence type="ECO:0000256" key="3">
    <source>
        <dbReference type="ARBA" id="ARBA00022679"/>
    </source>
</evidence>
<dbReference type="Proteomes" id="UP000703720">
    <property type="component" value="Unassembled WGS sequence"/>
</dbReference>
<evidence type="ECO:0000256" key="4">
    <source>
        <dbReference type="ARBA" id="ARBA00022741"/>
    </source>
</evidence>
<keyword evidence="5 12" id="KW-0418">Kinase</keyword>
<feature type="domain" description="PASTA" evidence="11">
    <location>
        <begin position="365"/>
        <end position="432"/>
    </location>
</feature>
<comment type="caution">
    <text evidence="12">The sequence shown here is derived from an EMBL/GenBank/DDBJ whole genome shotgun (WGS) entry which is preliminary data.</text>
</comment>
<dbReference type="SMART" id="SM00740">
    <property type="entry name" value="PASTA"/>
    <property type="match status" value="3"/>
</dbReference>
<dbReference type="EMBL" id="JAGIOA010000001">
    <property type="protein sequence ID" value="MBP2379229.1"/>
    <property type="molecule type" value="Genomic_DNA"/>
</dbReference>
<dbReference type="PROSITE" id="PS51178">
    <property type="entry name" value="PASTA"/>
    <property type="match status" value="3"/>
</dbReference>
<dbReference type="Gene3D" id="3.30.10.20">
    <property type="match status" value="3"/>
</dbReference>
<dbReference type="PROSITE" id="PS00108">
    <property type="entry name" value="PROTEIN_KINASE_ST"/>
    <property type="match status" value="1"/>
</dbReference>
<dbReference type="PROSITE" id="PS50011">
    <property type="entry name" value="PROTEIN_KINASE_DOM"/>
    <property type="match status" value="1"/>
</dbReference>
<dbReference type="Pfam" id="PF00069">
    <property type="entry name" value="Pkinase"/>
    <property type="match status" value="1"/>
</dbReference>
<dbReference type="InterPro" id="IPR000719">
    <property type="entry name" value="Prot_kinase_dom"/>
</dbReference>
<keyword evidence="4" id="KW-0547">Nucleotide-binding</keyword>
<evidence type="ECO:0000256" key="9">
    <source>
        <dbReference type="SAM" id="Phobius"/>
    </source>
</evidence>
<comment type="catalytic activity">
    <reaction evidence="7">
        <text>L-threonyl-[protein] + ATP = O-phospho-L-threonyl-[protein] + ADP + H(+)</text>
        <dbReference type="Rhea" id="RHEA:46608"/>
        <dbReference type="Rhea" id="RHEA-COMP:11060"/>
        <dbReference type="Rhea" id="RHEA-COMP:11605"/>
        <dbReference type="ChEBI" id="CHEBI:15378"/>
        <dbReference type="ChEBI" id="CHEBI:30013"/>
        <dbReference type="ChEBI" id="CHEBI:30616"/>
        <dbReference type="ChEBI" id="CHEBI:61977"/>
        <dbReference type="ChEBI" id="CHEBI:456216"/>
        <dbReference type="EC" id="2.7.11.1"/>
    </reaction>
</comment>
<organism evidence="12 13">
    <name type="scientific">Microbacterium phyllosphaerae</name>
    <dbReference type="NCBI Taxonomy" id="124798"/>
    <lineage>
        <taxon>Bacteria</taxon>
        <taxon>Bacillati</taxon>
        <taxon>Actinomycetota</taxon>
        <taxon>Actinomycetes</taxon>
        <taxon>Micrococcales</taxon>
        <taxon>Microbacteriaceae</taxon>
        <taxon>Microbacterium</taxon>
    </lineage>
</organism>
<keyword evidence="3 12" id="KW-0808">Transferase</keyword>
<dbReference type="InterPro" id="IPR008271">
    <property type="entry name" value="Ser/Thr_kinase_AS"/>
</dbReference>
<dbReference type="SMART" id="SM00220">
    <property type="entry name" value="S_TKc"/>
    <property type="match status" value="1"/>
</dbReference>
<dbReference type="Gene3D" id="3.30.200.20">
    <property type="entry name" value="Phosphorylase Kinase, domain 1"/>
    <property type="match status" value="1"/>
</dbReference>
<accession>A0ABS4WSN2</accession>
<evidence type="ECO:0000313" key="12">
    <source>
        <dbReference type="EMBL" id="MBP2379229.1"/>
    </source>
</evidence>
<dbReference type="NCBIfam" id="NF033483">
    <property type="entry name" value="PknB_PASTA_kin"/>
    <property type="match status" value="1"/>
</dbReference>
<keyword evidence="9" id="KW-0472">Membrane</keyword>
<keyword evidence="13" id="KW-1185">Reference proteome</keyword>